<evidence type="ECO:0000259" key="1">
    <source>
        <dbReference type="Pfam" id="PF00931"/>
    </source>
</evidence>
<evidence type="ECO:0000313" key="4">
    <source>
        <dbReference type="EMBL" id="CAF9943232.1"/>
    </source>
</evidence>
<name>A0A8H3PKF6_9LECA</name>
<gene>
    <name evidence="4" type="ORF">ALECFALPRED_010891</name>
</gene>
<evidence type="ECO:0008006" key="6">
    <source>
        <dbReference type="Google" id="ProtNLM"/>
    </source>
</evidence>
<proteinExistence type="predicted"/>
<dbReference type="AlphaFoldDB" id="A0A8H3PKF6"/>
<dbReference type="PANTHER" id="PTHR46082:SF6">
    <property type="entry name" value="AAA+ ATPASE DOMAIN-CONTAINING PROTEIN-RELATED"/>
    <property type="match status" value="1"/>
</dbReference>
<dbReference type="InterPro" id="IPR031352">
    <property type="entry name" value="SesA"/>
</dbReference>
<dbReference type="Pfam" id="PF13424">
    <property type="entry name" value="TPR_12"/>
    <property type="match status" value="3"/>
</dbReference>
<dbReference type="Proteomes" id="UP000664203">
    <property type="component" value="Unassembled WGS sequence"/>
</dbReference>
<dbReference type="InterPro" id="IPR011990">
    <property type="entry name" value="TPR-like_helical_dom_sf"/>
</dbReference>
<comment type="caution">
    <text evidence="4">The sequence shown here is derived from an EMBL/GenBank/DDBJ whole genome shotgun (WGS) entry which is preliminary data.</text>
</comment>
<evidence type="ECO:0000259" key="2">
    <source>
        <dbReference type="Pfam" id="PF17107"/>
    </source>
</evidence>
<evidence type="ECO:0000259" key="3">
    <source>
        <dbReference type="Pfam" id="PF25000"/>
    </source>
</evidence>
<reference evidence="4" key="1">
    <citation type="submission" date="2021-03" db="EMBL/GenBank/DDBJ databases">
        <authorList>
            <person name="Tagirdzhanova G."/>
        </authorList>
    </citation>
    <scope>NUCLEOTIDE SEQUENCE</scope>
</reference>
<dbReference type="Pfam" id="PF00931">
    <property type="entry name" value="NB-ARC"/>
    <property type="match status" value="1"/>
</dbReference>
<dbReference type="EMBL" id="CAJPDR010000931">
    <property type="protein sequence ID" value="CAF9943232.1"/>
    <property type="molecule type" value="Genomic_DNA"/>
</dbReference>
<protein>
    <recommendedName>
        <fullName evidence="6">NACHT-NTPase and P-loop NTPases N-terminal domain-containing protein</fullName>
    </recommendedName>
</protein>
<dbReference type="Gene3D" id="3.40.50.300">
    <property type="entry name" value="P-loop containing nucleotide triphosphate hydrolases"/>
    <property type="match status" value="1"/>
</dbReference>
<dbReference type="InterPro" id="IPR002182">
    <property type="entry name" value="NB-ARC"/>
</dbReference>
<dbReference type="SUPFAM" id="SSF48452">
    <property type="entry name" value="TPR-like"/>
    <property type="match status" value="1"/>
</dbReference>
<keyword evidence="5" id="KW-1185">Reference proteome</keyword>
<feature type="domain" description="DUF7779" evidence="3">
    <location>
        <begin position="435"/>
        <end position="506"/>
    </location>
</feature>
<dbReference type="SMART" id="SM00028">
    <property type="entry name" value="TPR"/>
    <property type="match status" value="4"/>
</dbReference>
<feature type="domain" description="NB-ARC" evidence="1">
    <location>
        <begin position="190"/>
        <end position="348"/>
    </location>
</feature>
<dbReference type="OrthoDB" id="1658288at2759"/>
<dbReference type="PANTHER" id="PTHR46082">
    <property type="entry name" value="ATP/GTP-BINDING PROTEIN-RELATED"/>
    <property type="match status" value="1"/>
</dbReference>
<accession>A0A8H3PKF6</accession>
<evidence type="ECO:0000313" key="5">
    <source>
        <dbReference type="Proteomes" id="UP000664203"/>
    </source>
</evidence>
<feature type="domain" description="NACHT-NTPase and P-loop NTPases N-terminal" evidence="2">
    <location>
        <begin position="11"/>
        <end position="136"/>
    </location>
</feature>
<dbReference type="Pfam" id="PF25000">
    <property type="entry name" value="DUF7779"/>
    <property type="match status" value="1"/>
</dbReference>
<dbReference type="GO" id="GO:0043531">
    <property type="term" value="F:ADP binding"/>
    <property type="evidence" value="ECO:0007669"/>
    <property type="project" value="InterPro"/>
</dbReference>
<sequence length="874" mass="98445">MAEAIAAISLVANIVQFISFGSKVAKRLNEFQASVNDIPKVFRDIRIELPLLLDTLQKTEEQAESGKITVATQKALLPVVDGCCRQVELLDDILNKILIHSEDSSWQRSRKAFTSLGAEKKAQALIETLRGYVQILTYYQATTSLAGSERPIDSQKSLESVFTVPFERDPRYIDRADITSQLDKRLQSHHRAALAGIGGVGKTQIAIEYCYRYRERDPTAHVFWVHASTASRVDQGYKQIARKLGLPGWEDLSLNTFEIVSEWLNEHGRWLFVFDNADDVDLFFGPAVIAGQQKQMHEYLPRCEDGTTIITTRDKRVGYRLADREDPITVPPMNISDAGALLRSKTTHDEGPVRDLTRDFELLEVLGNLPLAITQAAAFITENNINVAEYLDVFATNQSEVEDLLSEEMGDHRRYSESGSSVMNTLKLSFDQIVKQKPLAADLLSFMAFLDRNGIPRSLLKRDNVRTVDFVSALGALQAFSLIGAEKGGTSFEMHRLVQLSMQRWLRNSREKWQDEVMKVLSEKFPLGDYSNWKECETLSPHAQMAITYSNQSDASAVQRAKILHNLARFDGEQSRYELAEERYTEAVAIREQVLGIGDPDTLKSMSYLGEVLFREGKYSKAEPILRRVIAESEKLFGPQSEETLYNTGLLAEVVQGEGQFPEAERLFRRALEGEGETLGDVYALKIADSLGAVLRDEKKFEESEMWIRKSLVGREKLLGLTHLETLRSVNHLALLLSMMGRLEEAELAARRAVAGSEMAMGRDHHLTFMSVHTFGKILRLQGRYEAAAEQCRRALDGFIKVLGRENRGTLRCLQSLAFIEECQGRFAEAEALLKEVVEGNRKALGDGHQHTLDSIKDLERVEMARKMQRSSLA</sequence>
<dbReference type="InterPro" id="IPR019734">
    <property type="entry name" value="TPR_rpt"/>
</dbReference>
<dbReference type="SUPFAM" id="SSF52540">
    <property type="entry name" value="P-loop containing nucleoside triphosphate hydrolases"/>
    <property type="match status" value="1"/>
</dbReference>
<organism evidence="4 5">
    <name type="scientific">Alectoria fallacina</name>
    <dbReference type="NCBI Taxonomy" id="1903189"/>
    <lineage>
        <taxon>Eukaryota</taxon>
        <taxon>Fungi</taxon>
        <taxon>Dikarya</taxon>
        <taxon>Ascomycota</taxon>
        <taxon>Pezizomycotina</taxon>
        <taxon>Lecanoromycetes</taxon>
        <taxon>OSLEUM clade</taxon>
        <taxon>Lecanoromycetidae</taxon>
        <taxon>Lecanorales</taxon>
        <taxon>Lecanorineae</taxon>
        <taxon>Parmeliaceae</taxon>
        <taxon>Alectoria</taxon>
    </lineage>
</organism>
<dbReference type="Gene3D" id="1.25.40.10">
    <property type="entry name" value="Tetratricopeptide repeat domain"/>
    <property type="match status" value="2"/>
</dbReference>
<dbReference type="Pfam" id="PF17107">
    <property type="entry name" value="SesA"/>
    <property type="match status" value="1"/>
</dbReference>
<dbReference type="InterPro" id="IPR056681">
    <property type="entry name" value="DUF7779"/>
</dbReference>
<dbReference type="InterPro" id="IPR053137">
    <property type="entry name" value="NLR-like"/>
</dbReference>
<dbReference type="InterPro" id="IPR027417">
    <property type="entry name" value="P-loop_NTPase"/>
</dbReference>